<proteinExistence type="predicted"/>
<dbReference type="EMBL" id="SJPI01000001">
    <property type="protein sequence ID" value="TWT54274.1"/>
    <property type="molecule type" value="Genomic_DNA"/>
</dbReference>
<name>A0A5C5WTL9_9BACT</name>
<dbReference type="AlphaFoldDB" id="A0A5C5WTL9"/>
<gene>
    <name evidence="1" type="ORF">Pla22_19160</name>
</gene>
<organism evidence="1 2">
    <name type="scientific">Rubripirellula amarantea</name>
    <dbReference type="NCBI Taxonomy" id="2527999"/>
    <lineage>
        <taxon>Bacteria</taxon>
        <taxon>Pseudomonadati</taxon>
        <taxon>Planctomycetota</taxon>
        <taxon>Planctomycetia</taxon>
        <taxon>Pirellulales</taxon>
        <taxon>Pirellulaceae</taxon>
        <taxon>Rubripirellula</taxon>
    </lineage>
</organism>
<dbReference type="RefSeq" id="WP_146514347.1">
    <property type="nucleotide sequence ID" value="NZ_SJPI01000001.1"/>
</dbReference>
<reference evidence="1 2" key="1">
    <citation type="submission" date="2019-02" db="EMBL/GenBank/DDBJ databases">
        <title>Deep-cultivation of Planctomycetes and their phenomic and genomic characterization uncovers novel biology.</title>
        <authorList>
            <person name="Wiegand S."/>
            <person name="Jogler M."/>
            <person name="Boedeker C."/>
            <person name="Pinto D."/>
            <person name="Vollmers J."/>
            <person name="Rivas-Marin E."/>
            <person name="Kohn T."/>
            <person name="Peeters S.H."/>
            <person name="Heuer A."/>
            <person name="Rast P."/>
            <person name="Oberbeckmann S."/>
            <person name="Bunk B."/>
            <person name="Jeske O."/>
            <person name="Meyerdierks A."/>
            <person name="Storesund J.E."/>
            <person name="Kallscheuer N."/>
            <person name="Luecker S."/>
            <person name="Lage O.M."/>
            <person name="Pohl T."/>
            <person name="Merkel B.J."/>
            <person name="Hornburger P."/>
            <person name="Mueller R.-W."/>
            <person name="Bruemmer F."/>
            <person name="Labrenz M."/>
            <person name="Spormann A.M."/>
            <person name="Op Den Camp H."/>
            <person name="Overmann J."/>
            <person name="Amann R."/>
            <person name="Jetten M.S.M."/>
            <person name="Mascher T."/>
            <person name="Medema M.H."/>
            <person name="Devos D.P."/>
            <person name="Kaster A.-K."/>
            <person name="Ovreas L."/>
            <person name="Rohde M."/>
            <person name="Galperin M.Y."/>
            <person name="Jogler C."/>
        </authorList>
    </citation>
    <scope>NUCLEOTIDE SEQUENCE [LARGE SCALE GENOMIC DNA]</scope>
    <source>
        <strain evidence="1 2">Pla22</strain>
    </source>
</reference>
<comment type="caution">
    <text evidence="1">The sequence shown here is derived from an EMBL/GenBank/DDBJ whole genome shotgun (WGS) entry which is preliminary data.</text>
</comment>
<keyword evidence="2" id="KW-1185">Reference proteome</keyword>
<dbReference type="Proteomes" id="UP000316598">
    <property type="component" value="Unassembled WGS sequence"/>
</dbReference>
<dbReference type="OrthoDB" id="291964at2"/>
<evidence type="ECO:0000313" key="2">
    <source>
        <dbReference type="Proteomes" id="UP000316598"/>
    </source>
</evidence>
<protein>
    <submittedName>
        <fullName evidence="1">Uncharacterized protein</fullName>
    </submittedName>
</protein>
<evidence type="ECO:0000313" key="1">
    <source>
        <dbReference type="EMBL" id="TWT54274.1"/>
    </source>
</evidence>
<accession>A0A5C5WTL9</accession>
<sequence>MFNSTTYAAERDSESADCVAVSHVETQPNAPQAPMLENVIAAICLDAREDSLRYALRSNVGHDGE</sequence>